<keyword evidence="1" id="KW-0472">Membrane</keyword>
<sequence>MPLIWILSLILLFPFLIFTFFVQATTFSFAKLGLSPQMAVFVFSLSLIGSVINIPISRKKIIVHEEERYFSPFLFYYPPRVQEQIIAVNVGGAIVPVILSLYLLPRAPLLPTIIATIIVTIVAKALAKPVPGVGITLPAFIPPLVAAAAAILLSPSNAAPVAYISGVLGTLIGADLLNLPHFKDLNSHAISIGGAGIFDGIFLVGVVAALLA</sequence>
<evidence type="ECO:0000313" key="3">
    <source>
        <dbReference type="Proteomes" id="UP000029669"/>
    </source>
</evidence>
<gene>
    <name evidence="2" type="ORF">TKV_c21040</name>
</gene>
<dbReference type="InterPro" id="IPR011672">
    <property type="entry name" value="DUF1614"/>
</dbReference>
<organism evidence="2 3">
    <name type="scientific">Thermoanaerobacter kivui</name>
    <name type="common">Acetogenium kivui</name>
    <dbReference type="NCBI Taxonomy" id="2325"/>
    <lineage>
        <taxon>Bacteria</taxon>
        <taxon>Bacillati</taxon>
        <taxon>Bacillota</taxon>
        <taxon>Clostridia</taxon>
        <taxon>Thermoanaerobacterales</taxon>
        <taxon>Thermoanaerobacteraceae</taxon>
        <taxon>Thermoanaerobacter</taxon>
    </lineage>
</organism>
<keyword evidence="1" id="KW-1133">Transmembrane helix</keyword>
<dbReference type="AlphaFoldDB" id="A0A097ATU3"/>
<evidence type="ECO:0008006" key="4">
    <source>
        <dbReference type="Google" id="ProtNLM"/>
    </source>
</evidence>
<dbReference type="STRING" id="2325.TKV_c21040"/>
<feature type="transmembrane region" description="Helical" evidence="1">
    <location>
        <begin position="159"/>
        <end position="177"/>
    </location>
</feature>
<dbReference type="Pfam" id="PF07758">
    <property type="entry name" value="DUF1614"/>
    <property type="match status" value="1"/>
</dbReference>
<name>A0A097ATU3_THEKI</name>
<dbReference type="Proteomes" id="UP000029669">
    <property type="component" value="Chromosome"/>
</dbReference>
<dbReference type="HOGENOM" id="CLU_082100_0_0_9"/>
<accession>A0A097ATU3</accession>
<feature type="transmembrane region" description="Helical" evidence="1">
    <location>
        <begin position="34"/>
        <end position="54"/>
    </location>
</feature>
<feature type="transmembrane region" description="Helical" evidence="1">
    <location>
        <begin position="134"/>
        <end position="153"/>
    </location>
</feature>
<dbReference type="EMBL" id="CP009170">
    <property type="protein sequence ID" value="AIS53237.1"/>
    <property type="molecule type" value="Genomic_DNA"/>
</dbReference>
<protein>
    <recommendedName>
        <fullName evidence="4">DUF1614 domain-containing protein</fullName>
    </recommendedName>
</protein>
<dbReference type="OrthoDB" id="9782559at2"/>
<evidence type="ECO:0000313" key="2">
    <source>
        <dbReference type="EMBL" id="AIS53237.1"/>
    </source>
</evidence>
<dbReference type="RefSeq" id="WP_049685853.1">
    <property type="nucleotide sequence ID" value="NZ_CP009170.1"/>
</dbReference>
<keyword evidence="3" id="KW-1185">Reference proteome</keyword>
<feature type="transmembrane region" description="Helical" evidence="1">
    <location>
        <begin position="109"/>
        <end position="127"/>
    </location>
</feature>
<reference evidence="3" key="1">
    <citation type="journal article" date="2015" name="Genome Announc.">
        <title>Whole-Genome Sequences of 80 Environmental and Clinical Isolates of Burkholderia pseudomallei.</title>
        <authorList>
            <person name="Johnson S.L."/>
            <person name="Baker A.L."/>
            <person name="Chain P.S."/>
            <person name="Currie B.J."/>
            <person name="Daligault H.E."/>
            <person name="Davenport K.W."/>
            <person name="Davis C.B."/>
            <person name="Inglis T.J."/>
            <person name="Kaestli M."/>
            <person name="Koren S."/>
            <person name="Mayo M."/>
            <person name="Merritt A.J."/>
            <person name="Price E.P."/>
            <person name="Sarovich D.S."/>
            <person name="Warner J."/>
            <person name="Rosovitz M.J."/>
        </authorList>
    </citation>
    <scope>NUCLEOTIDE SEQUENCE [LARGE SCALE GENOMIC DNA]</scope>
    <source>
        <strain evidence="3">DSM 2030</strain>
    </source>
</reference>
<feature type="transmembrane region" description="Helical" evidence="1">
    <location>
        <begin position="189"/>
        <end position="211"/>
    </location>
</feature>
<dbReference type="KEGG" id="tki:TKV_c21040"/>
<keyword evidence="1" id="KW-0812">Transmembrane</keyword>
<feature type="transmembrane region" description="Helical" evidence="1">
    <location>
        <begin position="85"/>
        <end position="103"/>
    </location>
</feature>
<proteinExistence type="predicted"/>
<dbReference type="eggNOG" id="COG4089">
    <property type="taxonomic scope" value="Bacteria"/>
</dbReference>
<evidence type="ECO:0000256" key="1">
    <source>
        <dbReference type="SAM" id="Phobius"/>
    </source>
</evidence>